<dbReference type="Pfam" id="PF09994">
    <property type="entry name" value="T6SS_Tle1-like_cat"/>
    <property type="match status" value="1"/>
</dbReference>
<dbReference type="InterPro" id="IPR018712">
    <property type="entry name" value="Tle1-like_cat"/>
</dbReference>
<feature type="domain" description="T6SS Phospholipase effector Tle1-like catalytic" evidence="2">
    <location>
        <begin position="81"/>
        <end position="173"/>
    </location>
</feature>
<evidence type="ECO:0000313" key="3">
    <source>
        <dbReference type="EMBL" id="CAE6427881.1"/>
    </source>
</evidence>
<evidence type="ECO:0000313" key="4">
    <source>
        <dbReference type="Proteomes" id="UP000663826"/>
    </source>
</evidence>
<protein>
    <recommendedName>
        <fullName evidence="2">T6SS Phospholipase effector Tle1-like catalytic domain-containing protein</fullName>
    </recommendedName>
</protein>
<feature type="region of interest" description="Disordered" evidence="1">
    <location>
        <begin position="41"/>
        <end position="73"/>
    </location>
</feature>
<dbReference type="PANTHER" id="PTHR33840:SF2">
    <property type="entry name" value="TLE1 PHOSPHOLIPASE DOMAIN-CONTAINING PROTEIN"/>
    <property type="match status" value="1"/>
</dbReference>
<organism evidence="3 4">
    <name type="scientific">Rhizoctonia solani</name>
    <dbReference type="NCBI Taxonomy" id="456999"/>
    <lineage>
        <taxon>Eukaryota</taxon>
        <taxon>Fungi</taxon>
        <taxon>Dikarya</taxon>
        <taxon>Basidiomycota</taxon>
        <taxon>Agaricomycotina</taxon>
        <taxon>Agaricomycetes</taxon>
        <taxon>Cantharellales</taxon>
        <taxon>Ceratobasidiaceae</taxon>
        <taxon>Rhizoctonia</taxon>
    </lineage>
</organism>
<dbReference type="AlphaFoldDB" id="A0A8H3AIQ3"/>
<accession>A0A8H3AIQ3</accession>
<evidence type="ECO:0000256" key="1">
    <source>
        <dbReference type="SAM" id="MobiDB-lite"/>
    </source>
</evidence>
<dbReference type="EMBL" id="CAJMWQ010001003">
    <property type="protein sequence ID" value="CAE6427881.1"/>
    <property type="molecule type" value="Genomic_DNA"/>
</dbReference>
<reference evidence="3" key="1">
    <citation type="submission" date="2021-01" db="EMBL/GenBank/DDBJ databases">
        <authorList>
            <person name="Kaushik A."/>
        </authorList>
    </citation>
    <scope>NUCLEOTIDE SEQUENCE</scope>
    <source>
        <strain evidence="3">AG1-1B</strain>
    </source>
</reference>
<dbReference type="PANTHER" id="PTHR33840">
    <property type="match status" value="1"/>
</dbReference>
<proteinExistence type="predicted"/>
<name>A0A8H3AIQ3_9AGAM</name>
<evidence type="ECO:0000259" key="2">
    <source>
        <dbReference type="Pfam" id="PF09994"/>
    </source>
</evidence>
<dbReference type="Proteomes" id="UP000663826">
    <property type="component" value="Unassembled WGS sequence"/>
</dbReference>
<sequence>MPGPVSFLTPEHSPILNEDSDIVVYTGSPVSELLDSSSPFYVPPKESIKPPSPVSRHPRAPLRPKTSFPQVIPHDSPYRSRTLVLCFDGTGDQYDQDNSNIVQFVHLLNKDNSDNQMVYYQAGIGTHSKHFITPIGVAISKAADMALAHGLQDHITDGYEFLMQNYHEGDKACVSIRMCFMRC</sequence>
<comment type="caution">
    <text evidence="3">The sequence shown here is derived from an EMBL/GenBank/DDBJ whole genome shotgun (WGS) entry which is preliminary data.</text>
</comment>
<gene>
    <name evidence="3" type="ORF">RDB_LOCUS57140</name>
</gene>